<dbReference type="EMBL" id="MGDE01000137">
    <property type="protein sequence ID" value="OGL45415.1"/>
    <property type="molecule type" value="Genomic_DNA"/>
</dbReference>
<dbReference type="Pfam" id="PF09383">
    <property type="entry name" value="NIL"/>
    <property type="match status" value="1"/>
</dbReference>
<accession>A0A1F7RV16</accession>
<evidence type="ECO:0000313" key="2">
    <source>
        <dbReference type="EMBL" id="OGL45415.1"/>
    </source>
</evidence>
<protein>
    <submittedName>
        <fullName evidence="2">FeS-binding protein</fullName>
    </submittedName>
</protein>
<dbReference type="InterPro" id="IPR045865">
    <property type="entry name" value="ACT-like_dom_sf"/>
</dbReference>
<dbReference type="SUPFAM" id="SSF55021">
    <property type="entry name" value="ACT-like"/>
    <property type="match status" value="1"/>
</dbReference>
<organism evidence="2 3">
    <name type="scientific">Candidatus Schekmanbacteria bacterium RBG_16_38_10</name>
    <dbReference type="NCBI Taxonomy" id="1817879"/>
    <lineage>
        <taxon>Bacteria</taxon>
        <taxon>Candidatus Schekmaniibacteriota</taxon>
    </lineage>
</organism>
<dbReference type="Proteomes" id="UP000178797">
    <property type="component" value="Unassembled WGS sequence"/>
</dbReference>
<comment type="caution">
    <text evidence="2">The sequence shown here is derived from an EMBL/GenBank/DDBJ whole genome shotgun (WGS) entry which is preliminary data.</text>
</comment>
<proteinExistence type="predicted"/>
<reference evidence="2 3" key="1">
    <citation type="journal article" date="2016" name="Nat. Commun.">
        <title>Thousands of microbial genomes shed light on interconnected biogeochemical processes in an aquifer system.</title>
        <authorList>
            <person name="Anantharaman K."/>
            <person name="Brown C.T."/>
            <person name="Hug L.A."/>
            <person name="Sharon I."/>
            <person name="Castelle C.J."/>
            <person name="Probst A.J."/>
            <person name="Thomas B.C."/>
            <person name="Singh A."/>
            <person name="Wilkins M.J."/>
            <person name="Karaoz U."/>
            <person name="Brodie E.L."/>
            <person name="Williams K.H."/>
            <person name="Hubbard S.S."/>
            <person name="Banfield J.F."/>
        </authorList>
    </citation>
    <scope>NUCLEOTIDE SEQUENCE [LARGE SCALE GENOMIC DNA]</scope>
</reference>
<evidence type="ECO:0000313" key="3">
    <source>
        <dbReference type="Proteomes" id="UP000178797"/>
    </source>
</evidence>
<dbReference type="Gene3D" id="3.30.70.260">
    <property type="match status" value="1"/>
</dbReference>
<feature type="domain" description="NIL" evidence="1">
    <location>
        <begin position="2"/>
        <end position="73"/>
    </location>
</feature>
<gene>
    <name evidence="2" type="ORF">A2W05_01390</name>
</gene>
<dbReference type="InterPro" id="IPR018449">
    <property type="entry name" value="NIL_domain"/>
</dbReference>
<evidence type="ECO:0000259" key="1">
    <source>
        <dbReference type="SMART" id="SM00930"/>
    </source>
</evidence>
<dbReference type="SMART" id="SM00930">
    <property type="entry name" value="NIL"/>
    <property type="match status" value="1"/>
</dbReference>
<name>A0A1F7RV16_9BACT</name>
<dbReference type="AlphaFoldDB" id="A0A1F7RV16"/>
<sequence>MSYLKVKMRFSGDIIKEPVIYRLCHEFKVITNIRRALIEEKSGWIDFELTGEMDEIEKAIEWLEKLGIRVDPIEGDVVE</sequence>